<dbReference type="PATRIC" id="fig|1133569.4.peg.2138"/>
<keyword evidence="2 5" id="KW-0378">Hydrolase</keyword>
<dbReference type="GO" id="GO:0043138">
    <property type="term" value="F:3'-5' DNA helicase activity"/>
    <property type="evidence" value="ECO:0007669"/>
    <property type="project" value="TreeGrafter"/>
</dbReference>
<keyword evidence="8" id="KW-1185">Reference proteome</keyword>
<name>A0A0R2C939_9LACO</name>
<dbReference type="SUPFAM" id="SSF52540">
    <property type="entry name" value="P-loop containing nucleoside triphosphate hydrolases"/>
    <property type="match status" value="1"/>
</dbReference>
<evidence type="ECO:0000313" key="7">
    <source>
        <dbReference type="EMBL" id="KRM84438.1"/>
    </source>
</evidence>
<evidence type="ECO:0000313" key="8">
    <source>
        <dbReference type="Proteomes" id="UP000051576"/>
    </source>
</evidence>
<feature type="domain" description="UvrD-like helicase ATP-binding" evidence="6">
    <location>
        <begin position="208"/>
        <end position="582"/>
    </location>
</feature>
<comment type="caution">
    <text evidence="7">The sequence shown here is derived from an EMBL/GenBank/DDBJ whole genome shotgun (WGS) entry which is preliminary data.</text>
</comment>
<dbReference type="GO" id="GO:0005524">
    <property type="term" value="F:ATP binding"/>
    <property type="evidence" value="ECO:0007669"/>
    <property type="project" value="UniProtKB-UniRule"/>
</dbReference>
<dbReference type="Proteomes" id="UP000051576">
    <property type="component" value="Unassembled WGS sequence"/>
</dbReference>
<dbReference type="AlphaFoldDB" id="A0A0R2C939"/>
<dbReference type="InterPro" id="IPR048228">
    <property type="entry name" value="HelD_bacillota"/>
</dbReference>
<dbReference type="PROSITE" id="PS51198">
    <property type="entry name" value="UVRD_HELICASE_ATP_BIND"/>
    <property type="match status" value="1"/>
</dbReference>
<dbReference type="InterPro" id="IPR014016">
    <property type="entry name" value="UvrD-like_ATP-bd"/>
</dbReference>
<dbReference type="STRING" id="1133569.FD21_GL001981"/>
<dbReference type="EMBL" id="AYYX01000078">
    <property type="protein sequence ID" value="KRM84438.1"/>
    <property type="molecule type" value="Genomic_DNA"/>
</dbReference>
<evidence type="ECO:0000256" key="3">
    <source>
        <dbReference type="ARBA" id="ARBA00022806"/>
    </source>
</evidence>
<dbReference type="InterPro" id="IPR027417">
    <property type="entry name" value="P-loop_NTPase"/>
</dbReference>
<evidence type="ECO:0000259" key="6">
    <source>
        <dbReference type="PROSITE" id="PS51198"/>
    </source>
</evidence>
<feature type="binding site" evidence="5">
    <location>
        <begin position="229"/>
        <end position="236"/>
    </location>
    <ligand>
        <name>ATP</name>
        <dbReference type="ChEBI" id="CHEBI:30616"/>
    </ligand>
</feature>
<organism evidence="7 8">
    <name type="scientific">Liquorilactobacillus vini DSM 20605</name>
    <dbReference type="NCBI Taxonomy" id="1133569"/>
    <lineage>
        <taxon>Bacteria</taxon>
        <taxon>Bacillati</taxon>
        <taxon>Bacillota</taxon>
        <taxon>Bacilli</taxon>
        <taxon>Lactobacillales</taxon>
        <taxon>Lactobacillaceae</taxon>
        <taxon>Liquorilactobacillus</taxon>
    </lineage>
</organism>
<dbReference type="GO" id="GO:0005829">
    <property type="term" value="C:cytosol"/>
    <property type="evidence" value="ECO:0007669"/>
    <property type="project" value="TreeGrafter"/>
</dbReference>
<keyword evidence="4 5" id="KW-0067">ATP-binding</keyword>
<dbReference type="GO" id="GO:0016787">
    <property type="term" value="F:hydrolase activity"/>
    <property type="evidence" value="ECO:0007669"/>
    <property type="project" value="UniProtKB-UniRule"/>
</dbReference>
<proteinExistence type="predicted"/>
<dbReference type="OrthoDB" id="9787585at2"/>
<accession>A0A0R2C939</accession>
<evidence type="ECO:0000256" key="4">
    <source>
        <dbReference type="ARBA" id="ARBA00022840"/>
    </source>
</evidence>
<dbReference type="PANTHER" id="PTHR11070:SF17">
    <property type="entry name" value="DNA HELICASE IV"/>
    <property type="match status" value="1"/>
</dbReference>
<dbReference type="RefSeq" id="WP_010579937.1">
    <property type="nucleotide sequence ID" value="NZ_AHYZ01000046.1"/>
</dbReference>
<keyword evidence="1 5" id="KW-0547">Nucleotide-binding</keyword>
<dbReference type="InterPro" id="IPR027785">
    <property type="entry name" value="UvrD-like_helicase_C"/>
</dbReference>
<dbReference type="GO" id="GO:0000725">
    <property type="term" value="P:recombinational repair"/>
    <property type="evidence" value="ECO:0007669"/>
    <property type="project" value="TreeGrafter"/>
</dbReference>
<dbReference type="Pfam" id="PF13538">
    <property type="entry name" value="UvrD_C_2"/>
    <property type="match status" value="1"/>
</dbReference>
<protein>
    <submittedName>
        <fullName evidence="7">ATP-dependent DNA helicase</fullName>
    </submittedName>
</protein>
<evidence type="ECO:0000256" key="5">
    <source>
        <dbReference type="PROSITE-ProRule" id="PRU00560"/>
    </source>
</evidence>
<dbReference type="NCBIfam" id="NF041464">
    <property type="entry name" value="HelD_BACSU"/>
    <property type="match status" value="1"/>
</dbReference>
<dbReference type="PANTHER" id="PTHR11070">
    <property type="entry name" value="UVRD / RECB / PCRA DNA HELICASE FAMILY MEMBER"/>
    <property type="match status" value="1"/>
</dbReference>
<evidence type="ECO:0000256" key="1">
    <source>
        <dbReference type="ARBA" id="ARBA00022741"/>
    </source>
</evidence>
<reference evidence="7 8" key="1">
    <citation type="journal article" date="2015" name="Genome Announc.">
        <title>Expanding the biotechnology potential of lactobacilli through comparative genomics of 213 strains and associated genera.</title>
        <authorList>
            <person name="Sun Z."/>
            <person name="Harris H.M."/>
            <person name="McCann A."/>
            <person name="Guo C."/>
            <person name="Argimon S."/>
            <person name="Zhang W."/>
            <person name="Yang X."/>
            <person name="Jeffery I.B."/>
            <person name="Cooney J.C."/>
            <person name="Kagawa T.F."/>
            <person name="Liu W."/>
            <person name="Song Y."/>
            <person name="Salvetti E."/>
            <person name="Wrobel A."/>
            <person name="Rasinkangas P."/>
            <person name="Parkhill J."/>
            <person name="Rea M.C."/>
            <person name="O'Sullivan O."/>
            <person name="Ritari J."/>
            <person name="Douillard F.P."/>
            <person name="Paul Ross R."/>
            <person name="Yang R."/>
            <person name="Briner A.E."/>
            <person name="Felis G.E."/>
            <person name="de Vos W.M."/>
            <person name="Barrangou R."/>
            <person name="Klaenhammer T.R."/>
            <person name="Caufield P.W."/>
            <person name="Cui Y."/>
            <person name="Zhang H."/>
            <person name="O'Toole P.W."/>
        </authorList>
    </citation>
    <scope>NUCLEOTIDE SEQUENCE [LARGE SCALE GENOMIC DNA]</scope>
    <source>
        <strain evidence="7 8">DSM 20605</strain>
    </source>
</reference>
<sequence length="749" mass="85581">MNSEKQSEQTRINQVILKIKQKLTAITAELNEAHFERAAVEQNYGQNAKINTLEVDDQMETNAEVQQQKQLVAKNVQTESILQQQVKQLRRLSDSPYFGRIDICEPGDQQPEKLYIGTASFVDSQNNFLVYDWRAPISSIYYNGTLGSVNYQTPAGQQQVELLKKRQFKIKQGKIRNMFDTNETVGDSLLQDLLSEHSDQYMHNIVATIQQEQNSIIRDTTHDLLLVQGVAGSGKTSAVLQRVAFLLYHSRQDLVADQMVLFSPNYLFSNYISEVLPSLGEKNLRQVTLHEFFSRRFEGLQVENLFTVFEARQTASPQIQNHRAASGLVQKAAVYAQTLPVEQICFVALNLAGESIISARTIKKLYQSLPVSWSPALKFTATKKKLLRLIKKIGERQLAKDWVTDKLQNLSEEQIRSWSRQVSQEPQLIEKQLRQKIVKNYYRPIYEAIYNDYFIDSYQQYSDFLLKIDPAVAKSFANQLEYHQISWENCAPLLMLRDTLTGSGINHQIKYLFIDEMQDYSVDQLLYLKHAFPKAKFTLLGDSQQALYTVAQTPQAVLTTLKDQLKFKKAKLIELNKSYRSTFEITDFIQQILPTGQQIQPFNRHGQLPQVVSVQPDCWQIKLLKLIKSLQHSNQTLAVITQTQATAIKLEKSLQSQLKVTRLTANSNKLEHGVIVLPIYLAKGLEFDGVIVFNTSQTAYPTEKWSLLYTACSRAMHQLVLFSIGQPSKIISQINTQKYLISNANTSVS</sequence>
<dbReference type="Pfam" id="PF13245">
    <property type="entry name" value="AAA_19"/>
    <property type="match status" value="1"/>
</dbReference>
<dbReference type="InterPro" id="IPR000212">
    <property type="entry name" value="DNA_helicase_UvrD/REP"/>
</dbReference>
<dbReference type="Gene3D" id="3.40.50.300">
    <property type="entry name" value="P-loop containing nucleotide triphosphate hydrolases"/>
    <property type="match status" value="2"/>
</dbReference>
<dbReference type="GO" id="GO:0003677">
    <property type="term" value="F:DNA binding"/>
    <property type="evidence" value="ECO:0007669"/>
    <property type="project" value="InterPro"/>
</dbReference>
<gene>
    <name evidence="7" type="ORF">FD21_GL001981</name>
</gene>
<keyword evidence="3 5" id="KW-0347">Helicase</keyword>
<dbReference type="eggNOG" id="COG3973">
    <property type="taxonomic scope" value="Bacteria"/>
</dbReference>
<evidence type="ECO:0000256" key="2">
    <source>
        <dbReference type="ARBA" id="ARBA00022801"/>
    </source>
</evidence>